<organism evidence="1 2">
    <name type="scientific">Candidatus Kaiserbacteria bacterium RIFCSPLOWO2_12_FULL_45_26</name>
    <dbReference type="NCBI Taxonomy" id="1798525"/>
    <lineage>
        <taxon>Bacteria</taxon>
        <taxon>Candidatus Kaiseribacteriota</taxon>
    </lineage>
</organism>
<accession>A0A1F6FGQ9</accession>
<sequence>MQYAQDSFNDDVSLSTELWEAICFHITGQVPVNQVKINDDLKEEIVFDPLWDEVQVRRQMLRNFAGLRKTGFFNQKAP</sequence>
<proteinExistence type="predicted"/>
<protein>
    <submittedName>
        <fullName evidence="1">Uncharacterized protein</fullName>
    </submittedName>
</protein>
<name>A0A1F6FGQ9_9BACT</name>
<dbReference type="AlphaFoldDB" id="A0A1F6FGQ9"/>
<dbReference type="EMBL" id="MFMM01000001">
    <property type="protein sequence ID" value="OGG85042.1"/>
    <property type="molecule type" value="Genomic_DNA"/>
</dbReference>
<evidence type="ECO:0000313" key="1">
    <source>
        <dbReference type="EMBL" id="OGG85042.1"/>
    </source>
</evidence>
<gene>
    <name evidence="1" type="ORF">A3G90_03195</name>
</gene>
<reference evidence="1 2" key="1">
    <citation type="journal article" date="2016" name="Nat. Commun.">
        <title>Thousands of microbial genomes shed light on interconnected biogeochemical processes in an aquifer system.</title>
        <authorList>
            <person name="Anantharaman K."/>
            <person name="Brown C.T."/>
            <person name="Hug L.A."/>
            <person name="Sharon I."/>
            <person name="Castelle C.J."/>
            <person name="Probst A.J."/>
            <person name="Thomas B.C."/>
            <person name="Singh A."/>
            <person name="Wilkins M.J."/>
            <person name="Karaoz U."/>
            <person name="Brodie E.L."/>
            <person name="Williams K.H."/>
            <person name="Hubbard S.S."/>
            <person name="Banfield J.F."/>
        </authorList>
    </citation>
    <scope>NUCLEOTIDE SEQUENCE [LARGE SCALE GENOMIC DNA]</scope>
</reference>
<evidence type="ECO:0000313" key="2">
    <source>
        <dbReference type="Proteomes" id="UP000177325"/>
    </source>
</evidence>
<comment type="caution">
    <text evidence="1">The sequence shown here is derived from an EMBL/GenBank/DDBJ whole genome shotgun (WGS) entry which is preliminary data.</text>
</comment>
<dbReference type="Proteomes" id="UP000177325">
    <property type="component" value="Unassembled WGS sequence"/>
</dbReference>